<dbReference type="Proteomes" id="UP000763088">
    <property type="component" value="Unassembled WGS sequence"/>
</dbReference>
<sequence length="311" mass="34754">MKKIALTIAVLFSISISNIWAEETSTNASSVRYVKAPRFARPLVEKWITEYAKTQPDVEFQIAKGNQNQDNIALNIVFDNQNTEREEFSHVVYFGEFAVLPITASGSEAAKVLEGKHLNSKKLKQLYFLNDDFDEDVKKNKQFDKLVIYSGSNASSVATSFAHNFGEESSNFRGKRISGDDLFLNTALVKDPLGVSFNALPNIFDLKSRHIKDDLTIIGIDVKKSLEDSFSDKATLDELILALENGKVSEVAVEKIGVSFNIADDAVNQFLSWVLAQGTKYNHEYGLLNLDNKLVQAQINKVKTEFTAQNK</sequence>
<reference evidence="2" key="1">
    <citation type="submission" date="2019-04" db="EMBL/GenBank/DDBJ databases">
        <title>Evolution of Biomass-Degrading Anaerobic Consortia Revealed by Metagenomics.</title>
        <authorList>
            <person name="Peng X."/>
        </authorList>
    </citation>
    <scope>NUCLEOTIDE SEQUENCE</scope>
    <source>
        <strain evidence="2">SIG141</strain>
    </source>
</reference>
<evidence type="ECO:0000256" key="1">
    <source>
        <dbReference type="SAM" id="SignalP"/>
    </source>
</evidence>
<gene>
    <name evidence="2" type="ORF">E7102_08290</name>
</gene>
<evidence type="ECO:0000313" key="3">
    <source>
        <dbReference type="Proteomes" id="UP000763088"/>
    </source>
</evidence>
<organism evidence="2 3">
    <name type="scientific">Xylanibacter ruminicola</name>
    <name type="common">Prevotella ruminicola</name>
    <dbReference type="NCBI Taxonomy" id="839"/>
    <lineage>
        <taxon>Bacteria</taxon>
        <taxon>Pseudomonadati</taxon>
        <taxon>Bacteroidota</taxon>
        <taxon>Bacteroidia</taxon>
        <taxon>Bacteroidales</taxon>
        <taxon>Prevotellaceae</taxon>
        <taxon>Xylanibacter</taxon>
    </lineage>
</organism>
<feature type="signal peptide" evidence="1">
    <location>
        <begin position="1"/>
        <end position="21"/>
    </location>
</feature>
<accession>A0A928BTK2</accession>
<feature type="chain" id="PRO_5037495522" evidence="1">
    <location>
        <begin position="22"/>
        <end position="311"/>
    </location>
</feature>
<comment type="caution">
    <text evidence="2">The sequence shown here is derived from an EMBL/GenBank/DDBJ whole genome shotgun (WGS) entry which is preliminary data.</text>
</comment>
<dbReference type="AlphaFoldDB" id="A0A928BTK2"/>
<evidence type="ECO:0000313" key="2">
    <source>
        <dbReference type="EMBL" id="MBE6266453.1"/>
    </source>
</evidence>
<name>A0A928BTK2_XYLRU</name>
<proteinExistence type="predicted"/>
<keyword evidence="1" id="KW-0732">Signal</keyword>
<protein>
    <submittedName>
        <fullName evidence="2">Uncharacterized protein</fullName>
    </submittedName>
</protein>
<dbReference type="EMBL" id="SUYD01000009">
    <property type="protein sequence ID" value="MBE6266453.1"/>
    <property type="molecule type" value="Genomic_DNA"/>
</dbReference>